<dbReference type="EMBL" id="FPHD01000057">
    <property type="protein sequence ID" value="SFV61880.1"/>
    <property type="molecule type" value="Genomic_DNA"/>
</dbReference>
<feature type="domain" description="HTH cro/C1-type" evidence="1">
    <location>
        <begin position="14"/>
        <end position="49"/>
    </location>
</feature>
<dbReference type="PROSITE" id="PS50943">
    <property type="entry name" value="HTH_CROC1"/>
    <property type="match status" value="1"/>
</dbReference>
<protein>
    <recommendedName>
        <fullName evidence="1">HTH cro/C1-type domain-containing protein</fullName>
    </recommendedName>
</protein>
<evidence type="ECO:0000259" key="1">
    <source>
        <dbReference type="PROSITE" id="PS50943"/>
    </source>
</evidence>
<evidence type="ECO:0000313" key="2">
    <source>
        <dbReference type="EMBL" id="SFV61880.1"/>
    </source>
</evidence>
<dbReference type="AlphaFoldDB" id="A0A1W1C7Q1"/>
<name>A0A1W1C7Q1_9ZZZZ</name>
<gene>
    <name evidence="2" type="ORF">MNB_SV-8-1257</name>
</gene>
<sequence length="289" mass="33468">MHALYSFDTEHFKGLDTTTLSKWERGITKPKLAKQVSIIKYFQTLTHVVLPCFDSYSEAEIEESICQVGMQNIITESKSKKLILNFPSDSMSIDDLRVYQLKNFIMIDKVININTYLDNDFNQGFTQLEADDFKKWAQLPGNLFLVCEYFEEIIGLLFVLKLKTSVFEKIINGEIMEKELKNEDFALPHEEGSSYILSFFTLNKKAASMLFVRYYAHLISHQKYIHEVGVATFMEDAQKLIENINLPYYTSSIVGQEKELQFFKAPLSSFLATESVIKMILTKQECKEE</sequence>
<dbReference type="InterPro" id="IPR001387">
    <property type="entry name" value="Cro/C1-type_HTH"/>
</dbReference>
<organism evidence="2">
    <name type="scientific">hydrothermal vent metagenome</name>
    <dbReference type="NCBI Taxonomy" id="652676"/>
    <lineage>
        <taxon>unclassified sequences</taxon>
        <taxon>metagenomes</taxon>
        <taxon>ecological metagenomes</taxon>
    </lineage>
</organism>
<accession>A0A1W1C7Q1</accession>
<proteinExistence type="predicted"/>
<reference evidence="2" key="1">
    <citation type="submission" date="2016-10" db="EMBL/GenBank/DDBJ databases">
        <authorList>
            <person name="de Groot N.N."/>
        </authorList>
    </citation>
    <scope>NUCLEOTIDE SEQUENCE</scope>
</reference>